<organism evidence="2 3">
    <name type="scientific">Microbacterium testaceum</name>
    <name type="common">Aureobacterium testaceum</name>
    <name type="synonym">Brevibacterium testaceum</name>
    <dbReference type="NCBI Taxonomy" id="2033"/>
    <lineage>
        <taxon>Bacteria</taxon>
        <taxon>Bacillati</taxon>
        <taxon>Actinomycetota</taxon>
        <taxon>Actinomycetes</taxon>
        <taxon>Micrococcales</taxon>
        <taxon>Microbacteriaceae</taxon>
        <taxon>Microbacterium</taxon>
    </lineage>
</organism>
<name>A0A147F8H3_MICTE</name>
<comment type="caution">
    <text evidence="2">The sequence shown here is derived from an EMBL/GenBank/DDBJ whole genome shotgun (WGS) entry which is preliminary data.</text>
</comment>
<dbReference type="EMBL" id="LDRV01000042">
    <property type="protein sequence ID" value="KTS12853.1"/>
    <property type="molecule type" value="Genomic_DNA"/>
</dbReference>
<feature type="transmembrane region" description="Helical" evidence="1">
    <location>
        <begin position="116"/>
        <end position="138"/>
    </location>
</feature>
<evidence type="ECO:0000313" key="3">
    <source>
        <dbReference type="Proteomes" id="UP000072189"/>
    </source>
</evidence>
<feature type="transmembrane region" description="Helical" evidence="1">
    <location>
        <begin position="32"/>
        <end position="48"/>
    </location>
</feature>
<gene>
    <name evidence="2" type="ORF">RSA3_07510</name>
</gene>
<evidence type="ECO:0000256" key="1">
    <source>
        <dbReference type="SAM" id="Phobius"/>
    </source>
</evidence>
<feature type="transmembrane region" description="Helical" evidence="1">
    <location>
        <begin position="84"/>
        <end position="104"/>
    </location>
</feature>
<dbReference type="AlphaFoldDB" id="A0A147F8H3"/>
<keyword evidence="1" id="KW-1133">Transmembrane helix</keyword>
<reference evidence="2 3" key="1">
    <citation type="journal article" date="2016" name="Front. Microbiol.">
        <title>Genomic Resource of Rice Seed Associated Bacteria.</title>
        <authorList>
            <person name="Midha S."/>
            <person name="Bansal K."/>
            <person name="Sharma S."/>
            <person name="Kumar N."/>
            <person name="Patil P.P."/>
            <person name="Chaudhry V."/>
            <person name="Patil P.B."/>
        </authorList>
    </citation>
    <scope>NUCLEOTIDE SEQUENCE [LARGE SCALE GENOMIC DNA]</scope>
    <source>
        <strain evidence="2 3">RSA3</strain>
    </source>
</reference>
<dbReference type="Proteomes" id="UP000072189">
    <property type="component" value="Unassembled WGS sequence"/>
</dbReference>
<evidence type="ECO:0000313" key="2">
    <source>
        <dbReference type="EMBL" id="KTS12853.1"/>
    </source>
</evidence>
<proteinExistence type="predicted"/>
<dbReference type="PATRIC" id="fig|2033.7.peg.2165"/>
<protein>
    <submittedName>
        <fullName evidence="2">Uncharacterized protein</fullName>
    </submittedName>
</protein>
<dbReference type="RefSeq" id="WP_058613881.1">
    <property type="nucleotide sequence ID" value="NZ_LDRV01000042.1"/>
</dbReference>
<accession>A0A147F8H3</accession>
<keyword evidence="1" id="KW-0812">Transmembrane</keyword>
<feature type="transmembrane region" description="Helical" evidence="1">
    <location>
        <begin position="54"/>
        <end position="72"/>
    </location>
</feature>
<feature type="transmembrane region" description="Helical" evidence="1">
    <location>
        <begin position="150"/>
        <end position="168"/>
    </location>
</feature>
<sequence>MGEVLHVGALVTTAAGACCVAADRPAARVRELLIAALMLLAMGDIVLGGGRVPAVFWAAALLVAALVAVAPGRARREGARRMRAFDALGAVLMASLLLAAHVPASAGSSHHGTGAMPLVVLTIVGAGAYAVGGAVLFATAHRDGPLVSRLPPLAMGASAVLMAAPLVVG</sequence>
<keyword evidence="1" id="KW-0472">Membrane</keyword>